<reference evidence="1 2" key="1">
    <citation type="journal article" date="2016" name="Nat. Commun.">
        <title>Thousands of microbial genomes shed light on interconnected biogeochemical processes in an aquifer system.</title>
        <authorList>
            <person name="Anantharaman K."/>
            <person name="Brown C.T."/>
            <person name="Hug L.A."/>
            <person name="Sharon I."/>
            <person name="Castelle C.J."/>
            <person name="Probst A.J."/>
            <person name="Thomas B.C."/>
            <person name="Singh A."/>
            <person name="Wilkins M.J."/>
            <person name="Karaoz U."/>
            <person name="Brodie E.L."/>
            <person name="Williams K.H."/>
            <person name="Hubbard S.S."/>
            <person name="Banfield J.F."/>
        </authorList>
    </citation>
    <scope>NUCLEOTIDE SEQUENCE [LARGE SCALE GENOMIC DNA]</scope>
</reference>
<sequence length="82" mass="9203">MDIQNAAKLLGEKLLSDGVPGVVGTSVLFRNGPYSTTVPMLCVDINFGEINQISDLHRIPKIWHTNKVYFRSSQPKFARKDK</sequence>
<organism evidence="1 2">
    <name type="scientific">Candidatus Giovannonibacteria bacterium RIFCSPHIGHO2_02_43_13</name>
    <dbReference type="NCBI Taxonomy" id="1798330"/>
    <lineage>
        <taxon>Bacteria</taxon>
        <taxon>Candidatus Giovannoniibacteriota</taxon>
    </lineage>
</organism>
<proteinExistence type="predicted"/>
<dbReference type="EMBL" id="MFHI01000032">
    <property type="protein sequence ID" value="OGF78180.1"/>
    <property type="molecule type" value="Genomic_DNA"/>
</dbReference>
<protein>
    <submittedName>
        <fullName evidence="1">Uncharacterized protein</fullName>
    </submittedName>
</protein>
<gene>
    <name evidence="1" type="ORF">A2W54_03690</name>
</gene>
<dbReference type="Proteomes" id="UP000178425">
    <property type="component" value="Unassembled WGS sequence"/>
</dbReference>
<evidence type="ECO:0000313" key="1">
    <source>
        <dbReference type="EMBL" id="OGF78180.1"/>
    </source>
</evidence>
<name>A0A1F5WRC5_9BACT</name>
<comment type="caution">
    <text evidence="1">The sequence shown here is derived from an EMBL/GenBank/DDBJ whole genome shotgun (WGS) entry which is preliminary data.</text>
</comment>
<accession>A0A1F5WRC5</accession>
<evidence type="ECO:0000313" key="2">
    <source>
        <dbReference type="Proteomes" id="UP000178425"/>
    </source>
</evidence>
<dbReference type="AlphaFoldDB" id="A0A1F5WRC5"/>